<comment type="caution">
    <text evidence="2">The sequence shown here is derived from an EMBL/GenBank/DDBJ whole genome shotgun (WGS) entry which is preliminary data.</text>
</comment>
<dbReference type="AlphaFoldDB" id="A0A4C1X6F8"/>
<feature type="region of interest" description="Disordered" evidence="1">
    <location>
        <begin position="42"/>
        <end position="62"/>
    </location>
</feature>
<evidence type="ECO:0000256" key="1">
    <source>
        <dbReference type="SAM" id="MobiDB-lite"/>
    </source>
</evidence>
<evidence type="ECO:0000313" key="2">
    <source>
        <dbReference type="EMBL" id="GBP59361.1"/>
    </source>
</evidence>
<proteinExistence type="predicted"/>
<organism evidence="2 3">
    <name type="scientific">Eumeta variegata</name>
    <name type="common">Bagworm moth</name>
    <name type="synonym">Eumeta japonica</name>
    <dbReference type="NCBI Taxonomy" id="151549"/>
    <lineage>
        <taxon>Eukaryota</taxon>
        <taxon>Metazoa</taxon>
        <taxon>Ecdysozoa</taxon>
        <taxon>Arthropoda</taxon>
        <taxon>Hexapoda</taxon>
        <taxon>Insecta</taxon>
        <taxon>Pterygota</taxon>
        <taxon>Neoptera</taxon>
        <taxon>Endopterygota</taxon>
        <taxon>Lepidoptera</taxon>
        <taxon>Glossata</taxon>
        <taxon>Ditrysia</taxon>
        <taxon>Tineoidea</taxon>
        <taxon>Psychidae</taxon>
        <taxon>Oiketicinae</taxon>
        <taxon>Eumeta</taxon>
    </lineage>
</organism>
<dbReference type="Proteomes" id="UP000299102">
    <property type="component" value="Unassembled WGS sequence"/>
</dbReference>
<name>A0A4C1X6F8_EUMVA</name>
<protein>
    <submittedName>
        <fullName evidence="2">Uncharacterized protein</fullName>
    </submittedName>
</protein>
<reference evidence="2 3" key="1">
    <citation type="journal article" date="2019" name="Commun. Biol.">
        <title>The bagworm genome reveals a unique fibroin gene that provides high tensile strength.</title>
        <authorList>
            <person name="Kono N."/>
            <person name="Nakamura H."/>
            <person name="Ohtoshi R."/>
            <person name="Tomita M."/>
            <person name="Numata K."/>
            <person name="Arakawa K."/>
        </authorList>
    </citation>
    <scope>NUCLEOTIDE SEQUENCE [LARGE SCALE GENOMIC DNA]</scope>
</reference>
<evidence type="ECO:0000313" key="3">
    <source>
        <dbReference type="Proteomes" id="UP000299102"/>
    </source>
</evidence>
<dbReference type="EMBL" id="BGZK01000759">
    <property type="protein sequence ID" value="GBP59361.1"/>
    <property type="molecule type" value="Genomic_DNA"/>
</dbReference>
<keyword evidence="3" id="KW-1185">Reference proteome</keyword>
<feature type="region of interest" description="Disordered" evidence="1">
    <location>
        <begin position="1"/>
        <end position="21"/>
    </location>
</feature>
<feature type="compositionally biased region" description="Basic and acidic residues" evidence="1">
    <location>
        <begin position="45"/>
        <end position="62"/>
    </location>
</feature>
<accession>A0A4C1X6F8</accession>
<sequence>MDVREPADGESEWPSRSGAPAAAAAGRYKTLHFVTPRQTALPEHLSNDIKSTKWDRRTEGPKDKRTEVISLQIILNIIKVNCCGEYFIAGLARQGASRIPANEETCLTSGSLPQHCPAPVIGSNLDTFTFTQLFAQFARPMQARCGVNRFG</sequence>
<gene>
    <name evidence="2" type="ORF">EVAR_45541_1</name>
</gene>